<dbReference type="Proteomes" id="UP000005951">
    <property type="component" value="Unassembled WGS sequence"/>
</dbReference>
<dbReference type="GO" id="GO:0046872">
    <property type="term" value="F:metal ion binding"/>
    <property type="evidence" value="ECO:0007669"/>
    <property type="project" value="UniProtKB-KW"/>
</dbReference>
<organism evidence="3 4">
    <name type="scientific">Rhodococcus opacus M213</name>
    <dbReference type="NCBI Taxonomy" id="1129896"/>
    <lineage>
        <taxon>Bacteria</taxon>
        <taxon>Bacillati</taxon>
        <taxon>Actinomycetota</taxon>
        <taxon>Actinomycetes</taxon>
        <taxon>Mycobacteriales</taxon>
        <taxon>Nocardiaceae</taxon>
        <taxon>Rhodococcus</taxon>
    </lineage>
</organism>
<keyword evidence="1" id="KW-0479">Metal-binding</keyword>
<evidence type="ECO:0000256" key="1">
    <source>
        <dbReference type="ARBA" id="ARBA00022723"/>
    </source>
</evidence>
<gene>
    <name evidence="3" type="ORF">WSS_A11828</name>
</gene>
<dbReference type="SUPFAM" id="SSF56529">
    <property type="entry name" value="FAH"/>
    <property type="match status" value="1"/>
</dbReference>
<comment type="caution">
    <text evidence="3">The sequence shown here is derived from an EMBL/GenBank/DDBJ whole genome shotgun (WGS) entry which is preliminary data.</text>
</comment>
<sequence length="255" mass="27402">MKLIGVQNPRTRTTTVGRVENDRVIEIADTASFWADPLEALNRADSANGMGVSRSEVIEVPLVPDTARVLCVGGNYAPTDETSYTAPQYPTIFGRWTTSLSVTGVPVTIPANEPGLDWEVEVAAYVGTRLNDADPDTARRAVLGYSTFNDLTARTAQKITSQWTLGKNVDNSGPIGPLVTADEVGDLRDGLRVQTRVNGTTVQDANTTSLIFDVGELLSFISKTLTLNPGDVLVTGTPAGVGYVRQPPLATRRRR</sequence>
<dbReference type="EMBL" id="AJYC02000032">
    <property type="protein sequence ID" value="EKT82565.1"/>
    <property type="molecule type" value="Genomic_DNA"/>
</dbReference>
<accession>K8XZA1</accession>
<dbReference type="Gene3D" id="3.90.850.10">
    <property type="entry name" value="Fumarylacetoacetase-like, C-terminal domain"/>
    <property type="match status" value="1"/>
</dbReference>
<evidence type="ECO:0000313" key="4">
    <source>
        <dbReference type="Proteomes" id="UP000005951"/>
    </source>
</evidence>
<evidence type="ECO:0000313" key="3">
    <source>
        <dbReference type="EMBL" id="EKT82565.1"/>
    </source>
</evidence>
<proteinExistence type="predicted"/>
<dbReference type="Pfam" id="PF01557">
    <property type="entry name" value="FAA_hydrolase"/>
    <property type="match status" value="1"/>
</dbReference>
<protein>
    <submittedName>
        <fullName evidence="3">Fumarylacetoacetate hydrolase</fullName>
    </submittedName>
</protein>
<name>K8XZA1_RHOOP</name>
<dbReference type="AlphaFoldDB" id="K8XZA1"/>
<dbReference type="InterPro" id="IPR011234">
    <property type="entry name" value="Fumarylacetoacetase-like_C"/>
</dbReference>
<evidence type="ECO:0000259" key="2">
    <source>
        <dbReference type="Pfam" id="PF01557"/>
    </source>
</evidence>
<dbReference type="PANTHER" id="PTHR11820">
    <property type="entry name" value="ACYLPYRUVASE"/>
    <property type="match status" value="1"/>
</dbReference>
<reference evidence="3 4" key="1">
    <citation type="journal article" date="2013" name="Genome Announc.">
        <title>Draft Genome Sequence of Rhodococcus opacus Strain M213 Shows a Diverse Catabolic Potential.</title>
        <authorList>
            <person name="Pathak A."/>
            <person name="Green S.J."/>
            <person name="Ogram A."/>
            <person name="Chauhan A."/>
        </authorList>
    </citation>
    <scope>NUCLEOTIDE SEQUENCE [LARGE SCALE GENOMIC DNA]</scope>
    <source>
        <strain evidence="3 4">M213</strain>
    </source>
</reference>
<feature type="domain" description="Fumarylacetoacetase-like C-terminal" evidence="2">
    <location>
        <begin position="69"/>
        <end position="248"/>
    </location>
</feature>
<dbReference type="GO" id="GO:0016787">
    <property type="term" value="F:hydrolase activity"/>
    <property type="evidence" value="ECO:0007669"/>
    <property type="project" value="UniProtKB-KW"/>
</dbReference>
<keyword evidence="3" id="KW-0378">Hydrolase</keyword>
<dbReference type="InterPro" id="IPR036663">
    <property type="entry name" value="Fumarylacetoacetase_C_sf"/>
</dbReference>
<dbReference type="PANTHER" id="PTHR11820:SF112">
    <property type="entry name" value="FUMARYLACETOACETATE HYDROLASE FAMILY PROTEIN (AFU_ORTHOLOGUE AFUA_1G02370)-RELATED"/>
    <property type="match status" value="1"/>
</dbReference>